<dbReference type="Gene3D" id="3.55.50.30">
    <property type="match status" value="1"/>
</dbReference>
<dbReference type="Proteomes" id="UP000233256">
    <property type="component" value="Unassembled WGS sequence"/>
</dbReference>
<dbReference type="Pfam" id="PF00263">
    <property type="entry name" value="Secretin"/>
    <property type="match status" value="1"/>
</dbReference>
<dbReference type="Gene3D" id="3.30.1370.120">
    <property type="match status" value="1"/>
</dbReference>
<dbReference type="Pfam" id="PF03958">
    <property type="entry name" value="Secretin_N"/>
    <property type="match status" value="1"/>
</dbReference>
<name>A0A2N1PKN3_9BACT</name>
<proteinExistence type="inferred from homology"/>
<dbReference type="InterPro" id="IPR001775">
    <property type="entry name" value="GspD/PilQ"/>
</dbReference>
<evidence type="ECO:0000256" key="6">
    <source>
        <dbReference type="RuleBase" id="RU004003"/>
    </source>
</evidence>
<keyword evidence="4 8" id="KW-0472">Membrane</keyword>
<dbReference type="AlphaFoldDB" id="A0A2N1PKN3"/>
<dbReference type="InterPro" id="IPR050810">
    <property type="entry name" value="Bact_Secretion_Sys_Channel"/>
</dbReference>
<dbReference type="SMART" id="SM00965">
    <property type="entry name" value="STN"/>
    <property type="match status" value="1"/>
</dbReference>
<dbReference type="InterPro" id="IPR038591">
    <property type="entry name" value="NolW-like_sf"/>
</dbReference>
<evidence type="ECO:0000256" key="5">
    <source>
        <dbReference type="ARBA" id="ARBA00023237"/>
    </source>
</evidence>
<dbReference type="InterPro" id="IPR011662">
    <property type="entry name" value="Secretin/TonB_short_N"/>
</dbReference>
<dbReference type="InterPro" id="IPR005644">
    <property type="entry name" value="NolW-like"/>
</dbReference>
<comment type="similarity">
    <text evidence="6">Belongs to the bacterial secretin family.</text>
</comment>
<dbReference type="PANTHER" id="PTHR30332:SF24">
    <property type="entry name" value="SECRETIN GSPD-RELATED"/>
    <property type="match status" value="1"/>
</dbReference>
<comment type="caution">
    <text evidence="10">The sequence shown here is derived from an EMBL/GenBank/DDBJ whole genome shotgun (WGS) entry which is preliminary data.</text>
</comment>
<dbReference type="GO" id="GO:0009306">
    <property type="term" value="P:protein secretion"/>
    <property type="evidence" value="ECO:0007669"/>
    <property type="project" value="InterPro"/>
</dbReference>
<evidence type="ECO:0000256" key="8">
    <source>
        <dbReference type="SAM" id="Phobius"/>
    </source>
</evidence>
<evidence type="ECO:0000256" key="3">
    <source>
        <dbReference type="ARBA" id="ARBA00022729"/>
    </source>
</evidence>
<evidence type="ECO:0000256" key="4">
    <source>
        <dbReference type="ARBA" id="ARBA00023136"/>
    </source>
</evidence>
<keyword evidence="8" id="KW-1133">Transmembrane helix</keyword>
<keyword evidence="5" id="KW-0998">Cell outer membrane</keyword>
<keyword evidence="3" id="KW-0732">Signal</keyword>
<keyword evidence="2 7" id="KW-0813">Transport</keyword>
<evidence type="ECO:0000313" key="10">
    <source>
        <dbReference type="EMBL" id="PKK88842.1"/>
    </source>
</evidence>
<organism evidence="10 11">
    <name type="scientific">Candidatus Wallbacteria bacterium HGW-Wallbacteria-1</name>
    <dbReference type="NCBI Taxonomy" id="2013854"/>
    <lineage>
        <taxon>Bacteria</taxon>
        <taxon>Candidatus Walliibacteriota</taxon>
    </lineage>
</organism>
<evidence type="ECO:0000256" key="2">
    <source>
        <dbReference type="ARBA" id="ARBA00022448"/>
    </source>
</evidence>
<evidence type="ECO:0000313" key="11">
    <source>
        <dbReference type="Proteomes" id="UP000233256"/>
    </source>
</evidence>
<dbReference type="GO" id="GO:0015627">
    <property type="term" value="C:type II protein secretion system complex"/>
    <property type="evidence" value="ECO:0007669"/>
    <property type="project" value="TreeGrafter"/>
</dbReference>
<keyword evidence="8" id="KW-0812">Transmembrane</keyword>
<protein>
    <recommendedName>
        <fullName evidence="9">Secretin/TonB short N-terminal domain-containing protein</fullName>
    </recommendedName>
</protein>
<accession>A0A2N1PKN3</accession>
<feature type="transmembrane region" description="Helical" evidence="8">
    <location>
        <begin position="27"/>
        <end position="47"/>
    </location>
</feature>
<sequence>MNEQLNYTKRTENTALLNCRNPYPSGFLALLILLVFTILPGICSGLGSRIDSISLTEDGKDIYINIRVEPSISNFKANLLTGNVYVVDIENTVIPESEIKYVNREPLEFIKVWQFDPSGKVARLMLKLTREADVNLRVGEGGRDLKIAVSKEIVSTIYSSRDGNKTVGSNNSDPADFRTLQGGSVFDLAQGVVGQTASGVAHPGTVSSLPGGPVAPGSASGKTISALGAAELAKSDQKKVTFKFTEYELYNVLEFMSDILGATILIDSSIKVDMRQKKISVYVKDLGVTDALKLVLETNGLSYRKFNDNTYIVMTDEKFEEEKRRVEKIYRLTNAKPDYVIQVLAKSKSLNARMNIQNISADDRSNSLVVYETPETIAMLDKLIPKLDRKEKQVQIDMKLVEVSRKAGEQMGIRFDDTFTITNVADFPSRIPVAATLSALLNNNKAKVLASPKIRALHDKAASIKIGETIPVPYYELVNSTSNQSGSNQSGIGQNNIGQINNTNNNNISANGGVITESSGFAAVRNYKDIDVGIILDVKPFIHSDNEITLDLKIEVSSVVDITQEGQVHKEKRETKSYVRIDDGETAVIGGIIKDNERNRVVKVPFLGEIPGLGRLFQHHITDMESSEMVMFITPHLVNLDPED</sequence>
<reference evidence="10 11" key="1">
    <citation type="journal article" date="2017" name="ISME J.">
        <title>Potential for microbial H2 and metal transformations associated with novel bacteria and archaea in deep terrestrial subsurface sediments.</title>
        <authorList>
            <person name="Hernsdorf A.W."/>
            <person name="Amano Y."/>
            <person name="Miyakawa K."/>
            <person name="Ise K."/>
            <person name="Suzuki Y."/>
            <person name="Anantharaman K."/>
            <person name="Probst A."/>
            <person name="Burstein D."/>
            <person name="Thomas B.C."/>
            <person name="Banfield J.F."/>
        </authorList>
    </citation>
    <scope>NUCLEOTIDE SEQUENCE [LARGE SCALE GENOMIC DNA]</scope>
    <source>
        <strain evidence="10">HGW-Wallbacteria-1</strain>
    </source>
</reference>
<evidence type="ECO:0000256" key="7">
    <source>
        <dbReference type="RuleBase" id="RU004004"/>
    </source>
</evidence>
<gene>
    <name evidence="10" type="ORF">CVV64_17005</name>
</gene>
<feature type="domain" description="Secretin/TonB short N-terminal" evidence="9">
    <location>
        <begin position="262"/>
        <end position="316"/>
    </location>
</feature>
<comment type="subcellular location">
    <subcellularLocation>
        <location evidence="7">Cell outer membrane</location>
    </subcellularLocation>
    <subcellularLocation>
        <location evidence="1">Membrane</location>
    </subcellularLocation>
</comment>
<evidence type="ECO:0000259" key="9">
    <source>
        <dbReference type="SMART" id="SM00965"/>
    </source>
</evidence>
<dbReference type="EMBL" id="PGXC01000033">
    <property type="protein sequence ID" value="PKK88842.1"/>
    <property type="molecule type" value="Genomic_DNA"/>
</dbReference>
<evidence type="ECO:0000256" key="1">
    <source>
        <dbReference type="ARBA" id="ARBA00004370"/>
    </source>
</evidence>
<dbReference type="PRINTS" id="PR00811">
    <property type="entry name" value="BCTERIALGSPD"/>
</dbReference>
<dbReference type="InterPro" id="IPR004846">
    <property type="entry name" value="T2SS/T3SS_dom"/>
</dbReference>
<dbReference type="GO" id="GO:0009279">
    <property type="term" value="C:cell outer membrane"/>
    <property type="evidence" value="ECO:0007669"/>
    <property type="project" value="UniProtKB-SubCell"/>
</dbReference>
<dbReference type="PANTHER" id="PTHR30332">
    <property type="entry name" value="PROBABLE GENERAL SECRETION PATHWAY PROTEIN D"/>
    <property type="match status" value="1"/>
</dbReference>